<evidence type="ECO:0000256" key="16">
    <source>
        <dbReference type="ARBA" id="ARBA00023209"/>
    </source>
</evidence>
<dbReference type="GO" id="GO:0005886">
    <property type="term" value="C:plasma membrane"/>
    <property type="evidence" value="ECO:0007669"/>
    <property type="project" value="UniProtKB-SubCell"/>
</dbReference>
<keyword evidence="10" id="KW-0808">Transferase</keyword>
<comment type="caution">
    <text evidence="26">The sequence shown here is derived from an EMBL/GenBank/DDBJ whole genome shotgun (WGS) entry which is preliminary data.</text>
</comment>
<evidence type="ECO:0000256" key="13">
    <source>
        <dbReference type="ARBA" id="ARBA00022989"/>
    </source>
</evidence>
<feature type="transmembrane region" description="Helical" evidence="25">
    <location>
        <begin position="240"/>
        <end position="261"/>
    </location>
</feature>
<sequence>MSGEPTQSKEEHKQVEREERERKRLEKHDLGQLKGQQARGKAERFLTRTTSGVIYAVVTLACLLVSQITTTLLVCVYAWLCCSEFYRMMRMAGRMPNELIGLIASLAFPIASSFSYVWTGAAVYVFVTAVGIWYVLTPRANVSDVAVTIFGPLYTSLLFTAIIYFRGTDSSMLGGVFTFAVMLSIWANDAFAYIVGTRFGKHKLAPKISPNKSWEGFFGGMIGSVLIWVLISVLKLSSLTIPAAIITGIVCGVFGVFGDLFESRIKRSVGVKDSGNLMPGHGGMLDRSDSMLFGCMAAAFVMRMGGFL</sequence>
<evidence type="ECO:0000256" key="6">
    <source>
        <dbReference type="ARBA" id="ARBA00012487"/>
    </source>
</evidence>
<evidence type="ECO:0000256" key="19">
    <source>
        <dbReference type="ARBA" id="ARBA00031825"/>
    </source>
</evidence>
<evidence type="ECO:0000256" key="17">
    <source>
        <dbReference type="ARBA" id="ARBA00023264"/>
    </source>
</evidence>
<gene>
    <name evidence="26" type="ORF">IAD17_02570</name>
</gene>
<comment type="pathway">
    <text evidence="3">Phospholipid metabolism; CDP-diacylglycerol biosynthesis; CDP-diacylglycerol from sn-glycerol 3-phosphate: step 3/3.</text>
</comment>
<evidence type="ECO:0000256" key="23">
    <source>
        <dbReference type="ARBA" id="ARBA00033406"/>
    </source>
</evidence>
<reference evidence="26" key="1">
    <citation type="submission" date="2020-10" db="EMBL/GenBank/DDBJ databases">
        <authorList>
            <person name="Gilroy R."/>
        </authorList>
    </citation>
    <scope>NUCLEOTIDE SEQUENCE</scope>
    <source>
        <strain evidence="26">ChiHjej12B11-29160</strain>
    </source>
</reference>
<evidence type="ECO:0000313" key="26">
    <source>
        <dbReference type="EMBL" id="HIU23794.1"/>
    </source>
</evidence>
<reference evidence="26" key="2">
    <citation type="journal article" date="2021" name="PeerJ">
        <title>Extensive microbial diversity within the chicken gut microbiome revealed by metagenomics and culture.</title>
        <authorList>
            <person name="Gilroy R."/>
            <person name="Ravi A."/>
            <person name="Getino M."/>
            <person name="Pursley I."/>
            <person name="Horton D.L."/>
            <person name="Alikhan N.F."/>
            <person name="Baker D."/>
            <person name="Gharbi K."/>
            <person name="Hall N."/>
            <person name="Watson M."/>
            <person name="Adriaenssens E.M."/>
            <person name="Foster-Nyarko E."/>
            <person name="Jarju S."/>
            <person name="Secka A."/>
            <person name="Antonio M."/>
            <person name="Oren A."/>
            <person name="Chaudhuri R.R."/>
            <person name="La Ragione R."/>
            <person name="Hildebrand F."/>
            <person name="Pallen M.J."/>
        </authorList>
    </citation>
    <scope>NUCLEOTIDE SEQUENCE</scope>
    <source>
        <strain evidence="26">ChiHjej12B11-29160</strain>
    </source>
</reference>
<evidence type="ECO:0000256" key="2">
    <source>
        <dbReference type="ARBA" id="ARBA00004651"/>
    </source>
</evidence>
<evidence type="ECO:0000256" key="20">
    <source>
        <dbReference type="ARBA" id="ARBA00032253"/>
    </source>
</evidence>
<comment type="subcellular location">
    <subcellularLocation>
        <location evidence="2">Cell membrane</location>
        <topology evidence="2">Multi-pass membrane protein</topology>
    </subcellularLocation>
</comment>
<evidence type="ECO:0000256" key="15">
    <source>
        <dbReference type="ARBA" id="ARBA00023136"/>
    </source>
</evidence>
<dbReference type="EC" id="2.7.7.41" evidence="6"/>
<evidence type="ECO:0000256" key="18">
    <source>
        <dbReference type="ARBA" id="ARBA00029893"/>
    </source>
</evidence>
<comment type="similarity">
    <text evidence="5">Belongs to the CDS family.</text>
</comment>
<keyword evidence="14" id="KW-0443">Lipid metabolism</keyword>
<keyword evidence="9" id="KW-0444">Lipid biosynthesis</keyword>
<feature type="transmembrane region" description="Helical" evidence="25">
    <location>
        <begin position="145"/>
        <end position="165"/>
    </location>
</feature>
<evidence type="ECO:0000256" key="4">
    <source>
        <dbReference type="ARBA" id="ARBA00005189"/>
    </source>
</evidence>
<evidence type="ECO:0000256" key="1">
    <source>
        <dbReference type="ARBA" id="ARBA00001698"/>
    </source>
</evidence>
<evidence type="ECO:0000256" key="9">
    <source>
        <dbReference type="ARBA" id="ARBA00022516"/>
    </source>
</evidence>
<evidence type="ECO:0000313" key="27">
    <source>
        <dbReference type="Proteomes" id="UP000824078"/>
    </source>
</evidence>
<evidence type="ECO:0000256" key="8">
    <source>
        <dbReference type="ARBA" id="ARBA00022475"/>
    </source>
</evidence>
<dbReference type="Pfam" id="PF01148">
    <property type="entry name" value="CTP_transf_1"/>
    <property type="match status" value="1"/>
</dbReference>
<dbReference type="PANTHER" id="PTHR46382:SF1">
    <property type="entry name" value="PHOSPHATIDATE CYTIDYLYLTRANSFERASE"/>
    <property type="match status" value="1"/>
</dbReference>
<proteinExistence type="inferred from homology"/>
<feature type="transmembrane region" description="Helical" evidence="25">
    <location>
        <begin position="171"/>
        <end position="195"/>
    </location>
</feature>
<protein>
    <recommendedName>
        <fullName evidence="7">Phosphatidate cytidylyltransferase</fullName>
        <ecNumber evidence="6">2.7.7.41</ecNumber>
    </recommendedName>
    <alternativeName>
        <fullName evidence="20">CDP-DAG synthase</fullName>
    </alternativeName>
    <alternativeName>
        <fullName evidence="22">CDP-DG synthase</fullName>
    </alternativeName>
    <alternativeName>
        <fullName evidence="18">CDP-diacylglycerol synthase</fullName>
    </alternativeName>
    <alternativeName>
        <fullName evidence="21">CDP-diglyceride pyrophosphorylase</fullName>
    </alternativeName>
    <alternativeName>
        <fullName evidence="23">CDP-diglyceride synthase</fullName>
    </alternativeName>
    <alternativeName>
        <fullName evidence="19">CTP:phosphatidate cytidylyltransferase</fullName>
    </alternativeName>
</protein>
<feature type="transmembrane region" description="Helical" evidence="25">
    <location>
        <begin position="116"/>
        <end position="136"/>
    </location>
</feature>
<keyword evidence="15 25" id="KW-0472">Membrane</keyword>
<evidence type="ECO:0000256" key="12">
    <source>
        <dbReference type="ARBA" id="ARBA00022695"/>
    </source>
</evidence>
<organism evidence="26 27">
    <name type="scientific">Candidatus Coprovicinus avistercoris</name>
    <dbReference type="NCBI Taxonomy" id="2840754"/>
    <lineage>
        <taxon>Bacteria</taxon>
        <taxon>Bacillati</taxon>
        <taxon>Actinomycetota</taxon>
        <taxon>Coriobacteriia</taxon>
        <taxon>Coriobacteriales</taxon>
        <taxon>Coriobacteriaceae</taxon>
        <taxon>Coriobacteriaceae incertae sedis</taxon>
        <taxon>Candidatus Coprovicinus</taxon>
    </lineage>
</organism>
<keyword evidence="17" id="KW-1208">Phospholipid metabolism</keyword>
<dbReference type="AlphaFoldDB" id="A0A9D1HWG7"/>
<evidence type="ECO:0000256" key="7">
    <source>
        <dbReference type="ARBA" id="ARBA00019373"/>
    </source>
</evidence>
<comment type="catalytic activity">
    <reaction evidence="1">
        <text>a 1,2-diacyl-sn-glycero-3-phosphate + CTP + H(+) = a CDP-1,2-diacyl-sn-glycerol + diphosphate</text>
        <dbReference type="Rhea" id="RHEA:16229"/>
        <dbReference type="ChEBI" id="CHEBI:15378"/>
        <dbReference type="ChEBI" id="CHEBI:33019"/>
        <dbReference type="ChEBI" id="CHEBI:37563"/>
        <dbReference type="ChEBI" id="CHEBI:58332"/>
        <dbReference type="ChEBI" id="CHEBI:58608"/>
        <dbReference type="EC" id="2.7.7.41"/>
    </reaction>
</comment>
<keyword evidence="13 25" id="KW-1133">Transmembrane helix</keyword>
<dbReference type="EMBL" id="DVMQ01000007">
    <property type="protein sequence ID" value="HIU23794.1"/>
    <property type="molecule type" value="Genomic_DNA"/>
</dbReference>
<dbReference type="PANTHER" id="PTHR46382">
    <property type="entry name" value="PHOSPHATIDATE CYTIDYLYLTRANSFERASE"/>
    <property type="match status" value="1"/>
</dbReference>
<dbReference type="GO" id="GO:0004605">
    <property type="term" value="F:phosphatidate cytidylyltransferase activity"/>
    <property type="evidence" value="ECO:0007669"/>
    <property type="project" value="UniProtKB-EC"/>
</dbReference>
<evidence type="ECO:0000256" key="10">
    <source>
        <dbReference type="ARBA" id="ARBA00022679"/>
    </source>
</evidence>
<accession>A0A9D1HWG7</accession>
<evidence type="ECO:0000256" key="3">
    <source>
        <dbReference type="ARBA" id="ARBA00005119"/>
    </source>
</evidence>
<evidence type="ECO:0000256" key="24">
    <source>
        <dbReference type="SAM" id="MobiDB-lite"/>
    </source>
</evidence>
<keyword evidence="11 25" id="KW-0812">Transmembrane</keyword>
<evidence type="ECO:0000256" key="25">
    <source>
        <dbReference type="SAM" id="Phobius"/>
    </source>
</evidence>
<keyword evidence="12 26" id="KW-0548">Nucleotidyltransferase</keyword>
<comment type="pathway">
    <text evidence="4">Lipid metabolism.</text>
</comment>
<keyword evidence="8" id="KW-1003">Cell membrane</keyword>
<evidence type="ECO:0000256" key="5">
    <source>
        <dbReference type="ARBA" id="ARBA00010185"/>
    </source>
</evidence>
<dbReference type="GO" id="GO:0016024">
    <property type="term" value="P:CDP-diacylglycerol biosynthetic process"/>
    <property type="evidence" value="ECO:0007669"/>
    <property type="project" value="TreeGrafter"/>
</dbReference>
<evidence type="ECO:0000256" key="22">
    <source>
        <dbReference type="ARBA" id="ARBA00032743"/>
    </source>
</evidence>
<feature type="region of interest" description="Disordered" evidence="24">
    <location>
        <begin position="1"/>
        <end position="28"/>
    </location>
</feature>
<feature type="transmembrane region" description="Helical" evidence="25">
    <location>
        <begin position="53"/>
        <end position="80"/>
    </location>
</feature>
<feature type="transmembrane region" description="Helical" evidence="25">
    <location>
        <begin position="216"/>
        <end position="234"/>
    </location>
</feature>
<dbReference type="Proteomes" id="UP000824078">
    <property type="component" value="Unassembled WGS sequence"/>
</dbReference>
<keyword evidence="16" id="KW-0594">Phospholipid biosynthesis</keyword>
<evidence type="ECO:0000256" key="11">
    <source>
        <dbReference type="ARBA" id="ARBA00022692"/>
    </source>
</evidence>
<evidence type="ECO:0000256" key="21">
    <source>
        <dbReference type="ARBA" id="ARBA00032396"/>
    </source>
</evidence>
<feature type="compositionally biased region" description="Basic and acidic residues" evidence="24">
    <location>
        <begin position="7"/>
        <end position="28"/>
    </location>
</feature>
<name>A0A9D1HWG7_9ACTN</name>
<evidence type="ECO:0000256" key="14">
    <source>
        <dbReference type="ARBA" id="ARBA00023098"/>
    </source>
</evidence>